<reference evidence="2 3" key="1">
    <citation type="submission" date="2022-09" db="EMBL/GenBank/DDBJ databases">
        <authorList>
            <person name="Palmer J.M."/>
        </authorList>
    </citation>
    <scope>NUCLEOTIDE SEQUENCE [LARGE SCALE GENOMIC DNA]</scope>
    <source>
        <strain evidence="2 3">DSM 7382</strain>
    </source>
</reference>
<evidence type="ECO:0000313" key="2">
    <source>
        <dbReference type="EMBL" id="KAK7693641.1"/>
    </source>
</evidence>
<organism evidence="2 3">
    <name type="scientific">Cerrena zonata</name>
    <dbReference type="NCBI Taxonomy" id="2478898"/>
    <lineage>
        <taxon>Eukaryota</taxon>
        <taxon>Fungi</taxon>
        <taxon>Dikarya</taxon>
        <taxon>Basidiomycota</taxon>
        <taxon>Agaricomycotina</taxon>
        <taxon>Agaricomycetes</taxon>
        <taxon>Polyporales</taxon>
        <taxon>Cerrenaceae</taxon>
        <taxon>Cerrena</taxon>
    </lineage>
</organism>
<keyword evidence="1" id="KW-0812">Transmembrane</keyword>
<gene>
    <name evidence="2" type="ORF">QCA50_003210</name>
</gene>
<name>A0AAW0GLN2_9APHY</name>
<dbReference type="Proteomes" id="UP001385951">
    <property type="component" value="Unassembled WGS sequence"/>
</dbReference>
<feature type="transmembrane region" description="Helical" evidence="1">
    <location>
        <begin position="43"/>
        <end position="60"/>
    </location>
</feature>
<dbReference type="EMBL" id="JASBNA010000003">
    <property type="protein sequence ID" value="KAK7693641.1"/>
    <property type="molecule type" value="Genomic_DNA"/>
</dbReference>
<evidence type="ECO:0000313" key="3">
    <source>
        <dbReference type="Proteomes" id="UP001385951"/>
    </source>
</evidence>
<keyword evidence="1" id="KW-1133">Transmembrane helix</keyword>
<sequence>MDQECVPSLAAVLFSFGFGLFSLEIASTPDEITEPSTSSFRKLSVYFALASFGTVLSYASSSLCARTIEVLKTAQGISLSYSQQPRLFPTIWV</sequence>
<accession>A0AAW0GLN2</accession>
<feature type="transmembrane region" description="Helical" evidence="1">
    <location>
        <begin position="6"/>
        <end position="23"/>
    </location>
</feature>
<evidence type="ECO:0000256" key="1">
    <source>
        <dbReference type="SAM" id="Phobius"/>
    </source>
</evidence>
<comment type="caution">
    <text evidence="2">The sequence shown here is derived from an EMBL/GenBank/DDBJ whole genome shotgun (WGS) entry which is preliminary data.</text>
</comment>
<proteinExistence type="predicted"/>
<keyword evidence="3" id="KW-1185">Reference proteome</keyword>
<dbReference type="AlphaFoldDB" id="A0AAW0GLN2"/>
<keyword evidence="1" id="KW-0472">Membrane</keyword>
<protein>
    <submittedName>
        <fullName evidence="2">Uncharacterized protein</fullName>
    </submittedName>
</protein>